<dbReference type="EMBL" id="JSVA01000002">
    <property type="protein sequence ID" value="KOF04461.1"/>
    <property type="molecule type" value="Genomic_DNA"/>
</dbReference>
<dbReference type="PATRIC" id="fig|1566026.4.peg.1688"/>
<gene>
    <name evidence="1" type="ORF">OB69_01305</name>
</gene>
<accession>A0A0L8AQD8</accession>
<dbReference type="Proteomes" id="UP000036908">
    <property type="component" value="Unassembled WGS sequence"/>
</dbReference>
<name>A0A0L8AQD8_9BACT</name>
<evidence type="ECO:0000313" key="2">
    <source>
        <dbReference type="Proteomes" id="UP000036908"/>
    </source>
</evidence>
<proteinExistence type="predicted"/>
<reference evidence="2" key="1">
    <citation type="submission" date="2014-11" db="EMBL/GenBank/DDBJ databases">
        <title>Genome sequencing of Roseivirga sp. D-25.</title>
        <authorList>
            <person name="Selvaratnam C."/>
            <person name="Thevarajoo S."/>
            <person name="Goh K.M."/>
            <person name="Eee R."/>
            <person name="Chan K.-G."/>
            <person name="Chong C.S."/>
        </authorList>
    </citation>
    <scope>NUCLEOTIDE SEQUENCE [LARGE SCALE GENOMIC DNA]</scope>
    <source>
        <strain evidence="2">D-25</strain>
    </source>
</reference>
<comment type="caution">
    <text evidence="1">The sequence shown here is derived from an EMBL/GenBank/DDBJ whole genome shotgun (WGS) entry which is preliminary data.</text>
</comment>
<evidence type="ECO:0008006" key="3">
    <source>
        <dbReference type="Google" id="ProtNLM"/>
    </source>
</evidence>
<sequence length="136" mass="15626">MSGYSGTPLAKKLGIKEDFKVMLINPPDYYNGLFESLPDHIEFIEDQSEVQVDFIHFFTKSEEELSNRILALKLRLKPSGMLWISWPKKASKVFTDINDSVVRRIGLESGLVDVKVCAVDEIWSGLKFVFRLKDRD</sequence>
<keyword evidence="2" id="KW-1185">Reference proteome</keyword>
<protein>
    <recommendedName>
        <fullName evidence="3">DUF3052 domain-containing protein</fullName>
    </recommendedName>
</protein>
<dbReference type="RefSeq" id="WP_053221880.1">
    <property type="nucleotide sequence ID" value="NZ_JSVA01000002.1"/>
</dbReference>
<evidence type="ECO:0000313" key="1">
    <source>
        <dbReference type="EMBL" id="KOF04461.1"/>
    </source>
</evidence>
<dbReference type="AlphaFoldDB" id="A0A0L8AQD8"/>
<dbReference type="OrthoDB" id="9800461at2"/>
<organism evidence="1 2">
    <name type="scientific">Roseivirga seohaensis subsp. aquiponti</name>
    <dbReference type="NCBI Taxonomy" id="1566026"/>
    <lineage>
        <taxon>Bacteria</taxon>
        <taxon>Pseudomonadati</taxon>
        <taxon>Bacteroidota</taxon>
        <taxon>Cytophagia</taxon>
        <taxon>Cytophagales</taxon>
        <taxon>Roseivirgaceae</taxon>
        <taxon>Roseivirga</taxon>
    </lineage>
</organism>